<name>A0ABR2BI53_9ROSI</name>
<dbReference type="InterPro" id="IPR036291">
    <property type="entry name" value="NAD(P)-bd_dom_sf"/>
</dbReference>
<evidence type="ECO:0000256" key="1">
    <source>
        <dbReference type="RuleBase" id="RU363097"/>
    </source>
</evidence>
<feature type="domain" description="Thioester reductase (TE)" evidence="2">
    <location>
        <begin position="49"/>
        <end position="94"/>
    </location>
</feature>
<dbReference type="Pfam" id="PF07993">
    <property type="entry name" value="NAD_binding_4"/>
    <property type="match status" value="1"/>
</dbReference>
<dbReference type="EMBL" id="JBBPBM010000114">
    <property type="protein sequence ID" value="KAK8506711.1"/>
    <property type="molecule type" value="Genomic_DNA"/>
</dbReference>
<sequence>MLKRENTTSLSIEDNENDQMFVEAGIVEPTLKKNGIGIENFLQGKVILITGATGFLTKVLLEKILRSMSDVSKIYLIIRRKDKEDAKQRLKKEVCIF</sequence>
<dbReference type="Proteomes" id="UP001472677">
    <property type="component" value="Unassembled WGS sequence"/>
</dbReference>
<comment type="caution">
    <text evidence="3">The sequence shown here is derived from an EMBL/GenBank/DDBJ whole genome shotgun (WGS) entry which is preliminary data.</text>
</comment>
<comment type="function">
    <text evidence="1">Catalyzes the reduction of fatty acyl-CoA to fatty alcohols.</text>
</comment>
<keyword evidence="1" id="KW-0444">Lipid biosynthesis</keyword>
<comment type="similarity">
    <text evidence="1">Belongs to the fatty acyl-CoA reductase family.</text>
</comment>
<proteinExistence type="inferred from homology"/>
<evidence type="ECO:0000259" key="2">
    <source>
        <dbReference type="Pfam" id="PF07993"/>
    </source>
</evidence>
<keyword evidence="1" id="KW-0560">Oxidoreductase</keyword>
<organism evidence="3 4">
    <name type="scientific">Hibiscus sabdariffa</name>
    <name type="common">roselle</name>
    <dbReference type="NCBI Taxonomy" id="183260"/>
    <lineage>
        <taxon>Eukaryota</taxon>
        <taxon>Viridiplantae</taxon>
        <taxon>Streptophyta</taxon>
        <taxon>Embryophyta</taxon>
        <taxon>Tracheophyta</taxon>
        <taxon>Spermatophyta</taxon>
        <taxon>Magnoliopsida</taxon>
        <taxon>eudicotyledons</taxon>
        <taxon>Gunneridae</taxon>
        <taxon>Pentapetalae</taxon>
        <taxon>rosids</taxon>
        <taxon>malvids</taxon>
        <taxon>Malvales</taxon>
        <taxon>Malvaceae</taxon>
        <taxon>Malvoideae</taxon>
        <taxon>Hibiscus</taxon>
    </lineage>
</organism>
<dbReference type="InterPro" id="IPR026055">
    <property type="entry name" value="FAR"/>
</dbReference>
<dbReference type="PANTHER" id="PTHR11011">
    <property type="entry name" value="MALE STERILITY PROTEIN 2-RELATED"/>
    <property type="match status" value="1"/>
</dbReference>
<reference evidence="3 4" key="1">
    <citation type="journal article" date="2024" name="G3 (Bethesda)">
        <title>Genome assembly of Hibiscus sabdariffa L. provides insights into metabolisms of medicinal natural products.</title>
        <authorList>
            <person name="Kim T."/>
        </authorList>
    </citation>
    <scope>NUCLEOTIDE SEQUENCE [LARGE SCALE GENOMIC DNA]</scope>
    <source>
        <strain evidence="3">TK-2024</strain>
        <tissue evidence="3">Old leaves</tissue>
    </source>
</reference>
<keyword evidence="1" id="KW-0443">Lipid metabolism</keyword>
<dbReference type="EC" id="1.2.1.84" evidence="1"/>
<keyword evidence="4" id="KW-1185">Reference proteome</keyword>
<evidence type="ECO:0000313" key="3">
    <source>
        <dbReference type="EMBL" id="KAK8506711.1"/>
    </source>
</evidence>
<comment type="catalytic activity">
    <reaction evidence="1">
        <text>a long-chain fatty acyl-CoA + 2 NADPH + 2 H(+) = a long-chain primary fatty alcohol + 2 NADP(+) + CoA</text>
        <dbReference type="Rhea" id="RHEA:52716"/>
        <dbReference type="ChEBI" id="CHEBI:15378"/>
        <dbReference type="ChEBI" id="CHEBI:57287"/>
        <dbReference type="ChEBI" id="CHEBI:57783"/>
        <dbReference type="ChEBI" id="CHEBI:58349"/>
        <dbReference type="ChEBI" id="CHEBI:77396"/>
        <dbReference type="ChEBI" id="CHEBI:83139"/>
        <dbReference type="EC" id="1.2.1.84"/>
    </reaction>
</comment>
<dbReference type="PANTHER" id="PTHR11011:SF45">
    <property type="entry name" value="FATTY ACYL-COA REDUCTASE CG8306-RELATED"/>
    <property type="match status" value="1"/>
</dbReference>
<evidence type="ECO:0000313" key="4">
    <source>
        <dbReference type="Proteomes" id="UP001472677"/>
    </source>
</evidence>
<gene>
    <name evidence="3" type="ORF">V6N12_002159</name>
</gene>
<dbReference type="Gene3D" id="3.40.50.720">
    <property type="entry name" value="NAD(P)-binding Rossmann-like Domain"/>
    <property type="match status" value="1"/>
</dbReference>
<accession>A0ABR2BI53</accession>
<dbReference type="InterPro" id="IPR013120">
    <property type="entry name" value="FAR_NAD-bd"/>
</dbReference>
<keyword evidence="1" id="KW-0521">NADP</keyword>
<protein>
    <recommendedName>
        <fullName evidence="1">Fatty acyl-CoA reductase</fullName>
        <ecNumber evidence="1">1.2.1.84</ecNumber>
    </recommendedName>
</protein>
<dbReference type="SUPFAM" id="SSF51735">
    <property type="entry name" value="NAD(P)-binding Rossmann-fold domains"/>
    <property type="match status" value="1"/>
</dbReference>